<gene>
    <name evidence="2" type="ORF">MAMA39_02620</name>
</gene>
<evidence type="ECO:0000259" key="1">
    <source>
        <dbReference type="Pfam" id="PF04542"/>
    </source>
</evidence>
<dbReference type="InterPro" id="IPR014284">
    <property type="entry name" value="RNA_pol_sigma-70_dom"/>
</dbReference>
<dbReference type="KEGG" id="mamp:MAMA39_02620"/>
<reference evidence="2 3" key="1">
    <citation type="journal article" date="2015" name="Clin. Infect. Dis.">
        <title>Genomic Investigations unmask Mycoplasma amphoriforme, a new respiratory pathogen.</title>
        <authorList>
            <person name="Gillespie S.H."/>
            <person name="Ling C.L."/>
            <person name="Oravcova K."/>
            <person name="Pinheiro M."/>
            <person name="Wells L."/>
            <person name="Bryant J.M."/>
            <person name="McHugh T.D."/>
            <person name="Bebear C."/>
            <person name="Webster D."/>
            <person name="Harris S.R."/>
            <person name="Seth-Smith H.M."/>
            <person name="Thomson N.R."/>
        </authorList>
    </citation>
    <scope>NUCLEOTIDE SEQUENCE [LARGE SCALE GENOMIC DNA]</scope>
    <source>
        <strain evidence="2 3">A39</strain>
    </source>
</reference>
<dbReference type="InterPro" id="IPR007627">
    <property type="entry name" value="RNA_pol_sigma70_r2"/>
</dbReference>
<dbReference type="GO" id="GO:0003700">
    <property type="term" value="F:DNA-binding transcription factor activity"/>
    <property type="evidence" value="ECO:0007669"/>
    <property type="project" value="InterPro"/>
</dbReference>
<dbReference type="EMBL" id="HG937516">
    <property type="protein sequence ID" value="CDN40386.1"/>
    <property type="molecule type" value="Genomic_DNA"/>
</dbReference>
<name>A0A292IIG7_9MOLU</name>
<dbReference type="RefSeq" id="WP_343251730.1">
    <property type="nucleotide sequence ID" value="NZ_HG937516.1"/>
</dbReference>
<dbReference type="GO" id="GO:0006352">
    <property type="term" value="P:DNA-templated transcription initiation"/>
    <property type="evidence" value="ECO:0007669"/>
    <property type="project" value="InterPro"/>
</dbReference>
<dbReference type="SUPFAM" id="SSF88946">
    <property type="entry name" value="Sigma2 domain of RNA polymerase sigma factors"/>
    <property type="match status" value="1"/>
</dbReference>
<dbReference type="Gene3D" id="1.10.1740.10">
    <property type="match status" value="1"/>
</dbReference>
<dbReference type="NCBIfam" id="TIGR02937">
    <property type="entry name" value="sigma70-ECF"/>
    <property type="match status" value="1"/>
</dbReference>
<protein>
    <recommendedName>
        <fullName evidence="1">RNA polymerase sigma-70 region 2 domain-containing protein</fullName>
    </recommendedName>
</protein>
<keyword evidence="3" id="KW-1185">Reference proteome</keyword>
<dbReference type="SUPFAM" id="SSF88659">
    <property type="entry name" value="Sigma3 and sigma4 domains of RNA polymerase sigma factors"/>
    <property type="match status" value="1"/>
</dbReference>
<dbReference type="Pfam" id="PF04542">
    <property type="entry name" value="Sigma70_r2"/>
    <property type="match status" value="1"/>
</dbReference>
<organism evidence="2 3">
    <name type="scientific">Mycoplasma amphoriforme A39</name>
    <dbReference type="NCBI Taxonomy" id="572419"/>
    <lineage>
        <taxon>Bacteria</taxon>
        <taxon>Bacillati</taxon>
        <taxon>Mycoplasmatota</taxon>
        <taxon>Mollicutes</taxon>
        <taxon>Mycoplasmataceae</taxon>
        <taxon>Mycoplasma</taxon>
    </lineage>
</organism>
<evidence type="ECO:0000313" key="3">
    <source>
        <dbReference type="Proteomes" id="UP000261764"/>
    </source>
</evidence>
<sequence>MKKYDAINQNAPATKKDLFDNFYFYVLAIVNNIIRRYPATKNYLEYQDLRTIAYIILTEAWSKFDDRKKTAFNKYLALYVKNYIRTYIRDLLFDKENYTPIAILSEENLDVICANNSSWKYDPNKYLEMNEINELIDKSLQKYSKKQQKILRQIINNHTIKEISTNLKHSRRKIQYLKSSFYRDLSYYLSKSACINFV</sequence>
<dbReference type="InterPro" id="IPR013324">
    <property type="entry name" value="RNA_pol_sigma_r3/r4-like"/>
</dbReference>
<evidence type="ECO:0000313" key="2">
    <source>
        <dbReference type="EMBL" id="CDN40386.1"/>
    </source>
</evidence>
<dbReference type="AlphaFoldDB" id="A0A292IIG7"/>
<feature type="domain" description="RNA polymerase sigma-70 region 2" evidence="1">
    <location>
        <begin position="30"/>
        <end position="90"/>
    </location>
</feature>
<proteinExistence type="predicted"/>
<accession>A0A292IIG7</accession>
<dbReference type="InterPro" id="IPR013325">
    <property type="entry name" value="RNA_pol_sigma_r2"/>
</dbReference>
<dbReference type="Proteomes" id="UP000261764">
    <property type="component" value="Chromosome I"/>
</dbReference>